<proteinExistence type="predicted"/>
<reference evidence="3" key="1">
    <citation type="journal article" date="2012" name="PLoS Genet.">
        <title>The genomes of the fungal plant pathogens Cladosporium fulvum and Dothistroma septosporum reveal adaptation to different hosts and lifestyles but also signatures of common ancestry.</title>
        <authorList>
            <person name="de Wit P.J.G.M."/>
            <person name="van der Burgt A."/>
            <person name="Oekmen B."/>
            <person name="Stergiopoulos I."/>
            <person name="Abd-Elsalam K.A."/>
            <person name="Aerts A.L."/>
            <person name="Bahkali A.H."/>
            <person name="Beenen H.G."/>
            <person name="Chettri P."/>
            <person name="Cox M.P."/>
            <person name="Datema E."/>
            <person name="de Vries R.P."/>
            <person name="Dhillon B."/>
            <person name="Ganley A.R."/>
            <person name="Griffiths S.A."/>
            <person name="Guo Y."/>
            <person name="Hamelin R.C."/>
            <person name="Henrissat B."/>
            <person name="Kabir M.S."/>
            <person name="Jashni M.K."/>
            <person name="Kema G."/>
            <person name="Klaubauf S."/>
            <person name="Lapidus A."/>
            <person name="Levasseur A."/>
            <person name="Lindquist E."/>
            <person name="Mehrabi R."/>
            <person name="Ohm R.A."/>
            <person name="Owen T.J."/>
            <person name="Salamov A."/>
            <person name="Schwelm A."/>
            <person name="Schijlen E."/>
            <person name="Sun H."/>
            <person name="van den Burg H.A."/>
            <person name="van Ham R.C.H.J."/>
            <person name="Zhang S."/>
            <person name="Goodwin S.B."/>
            <person name="Grigoriev I.V."/>
            <person name="Collemare J."/>
            <person name="Bradshaw R.E."/>
        </authorList>
    </citation>
    <scope>NUCLEOTIDE SEQUENCE [LARGE SCALE GENOMIC DNA]</scope>
    <source>
        <strain evidence="3">NZE10 / CBS 128990</strain>
    </source>
</reference>
<feature type="region of interest" description="Disordered" evidence="1">
    <location>
        <begin position="55"/>
        <end position="159"/>
    </location>
</feature>
<feature type="compositionally biased region" description="Polar residues" evidence="1">
    <location>
        <begin position="150"/>
        <end position="159"/>
    </location>
</feature>
<feature type="compositionally biased region" description="Polar residues" evidence="1">
    <location>
        <begin position="126"/>
        <end position="136"/>
    </location>
</feature>
<dbReference type="AlphaFoldDB" id="N1PYL3"/>
<evidence type="ECO:0000313" key="3">
    <source>
        <dbReference type="Proteomes" id="UP000016933"/>
    </source>
</evidence>
<keyword evidence="3" id="KW-1185">Reference proteome</keyword>
<dbReference type="Proteomes" id="UP000016933">
    <property type="component" value="Unassembled WGS sequence"/>
</dbReference>
<gene>
    <name evidence="2" type="ORF">DOTSEDRAFT_29951</name>
</gene>
<sequence>MPYSRCPSQQELSVLFEGPVGRKGGLTLVAIGGGGQVDPGTVLQADTVACTAAAGGAAQGWPGGSSADDVEEEAEPRGERKDEAEANTTRLSARAETANSRSSSEESQTPSQISAPFAQSEPGQAPTDQRNNSQDSEAPALLQLGRPAITTINASSPAA</sequence>
<feature type="compositionally biased region" description="Low complexity" evidence="1">
    <location>
        <begin position="92"/>
        <end position="114"/>
    </location>
</feature>
<reference evidence="2 3" key="2">
    <citation type="journal article" date="2012" name="PLoS Pathog.">
        <title>Diverse lifestyles and strategies of plant pathogenesis encoded in the genomes of eighteen Dothideomycetes fungi.</title>
        <authorList>
            <person name="Ohm R.A."/>
            <person name="Feau N."/>
            <person name="Henrissat B."/>
            <person name="Schoch C.L."/>
            <person name="Horwitz B.A."/>
            <person name="Barry K.W."/>
            <person name="Condon B.J."/>
            <person name="Copeland A.C."/>
            <person name="Dhillon B."/>
            <person name="Glaser F."/>
            <person name="Hesse C.N."/>
            <person name="Kosti I."/>
            <person name="LaButti K."/>
            <person name="Lindquist E.A."/>
            <person name="Lucas S."/>
            <person name="Salamov A.A."/>
            <person name="Bradshaw R.E."/>
            <person name="Ciuffetti L."/>
            <person name="Hamelin R.C."/>
            <person name="Kema G.H.J."/>
            <person name="Lawrence C."/>
            <person name="Scott J.A."/>
            <person name="Spatafora J.W."/>
            <person name="Turgeon B.G."/>
            <person name="de Wit P.J.G.M."/>
            <person name="Zhong S."/>
            <person name="Goodwin S.B."/>
            <person name="Grigoriev I.V."/>
        </authorList>
    </citation>
    <scope>NUCLEOTIDE SEQUENCE [LARGE SCALE GENOMIC DNA]</scope>
    <source>
        <strain evidence="3">NZE10 / CBS 128990</strain>
    </source>
</reference>
<dbReference type="EMBL" id="KB446535">
    <property type="protein sequence ID" value="EME48522.1"/>
    <property type="molecule type" value="Genomic_DNA"/>
</dbReference>
<accession>N1PYL3</accession>
<evidence type="ECO:0000313" key="2">
    <source>
        <dbReference type="EMBL" id="EME48522.1"/>
    </source>
</evidence>
<name>N1PYL3_DOTSN</name>
<organism evidence="2 3">
    <name type="scientific">Dothistroma septosporum (strain NZE10 / CBS 128990)</name>
    <name type="common">Red band needle blight fungus</name>
    <name type="synonym">Mycosphaerella pini</name>
    <dbReference type="NCBI Taxonomy" id="675120"/>
    <lineage>
        <taxon>Eukaryota</taxon>
        <taxon>Fungi</taxon>
        <taxon>Dikarya</taxon>
        <taxon>Ascomycota</taxon>
        <taxon>Pezizomycotina</taxon>
        <taxon>Dothideomycetes</taxon>
        <taxon>Dothideomycetidae</taxon>
        <taxon>Mycosphaerellales</taxon>
        <taxon>Mycosphaerellaceae</taxon>
        <taxon>Dothistroma</taxon>
    </lineage>
</organism>
<feature type="compositionally biased region" description="Basic and acidic residues" evidence="1">
    <location>
        <begin position="75"/>
        <end position="84"/>
    </location>
</feature>
<protein>
    <submittedName>
        <fullName evidence="2">Uncharacterized protein</fullName>
    </submittedName>
</protein>
<evidence type="ECO:0000256" key="1">
    <source>
        <dbReference type="SAM" id="MobiDB-lite"/>
    </source>
</evidence>
<dbReference type="HOGENOM" id="CLU_1660706_0_0_1"/>